<gene>
    <name evidence="1" type="ORF">ASIM_LOCUS20093</name>
</gene>
<dbReference type="Proteomes" id="UP000267096">
    <property type="component" value="Unassembled WGS sequence"/>
</dbReference>
<keyword evidence="2" id="KW-1185">Reference proteome</keyword>
<dbReference type="OrthoDB" id="10036956at2759"/>
<reference evidence="1 2" key="2">
    <citation type="submission" date="2018-11" db="EMBL/GenBank/DDBJ databases">
        <authorList>
            <consortium name="Pathogen Informatics"/>
        </authorList>
    </citation>
    <scope>NUCLEOTIDE SEQUENCE [LARGE SCALE GENOMIC DNA]</scope>
</reference>
<evidence type="ECO:0000313" key="2">
    <source>
        <dbReference type="Proteomes" id="UP000267096"/>
    </source>
</evidence>
<dbReference type="AlphaFoldDB" id="A0A0M3KI96"/>
<accession>A0A0M3KI96</accession>
<dbReference type="EMBL" id="UYRR01038683">
    <property type="protein sequence ID" value="VDK74226.1"/>
    <property type="molecule type" value="Genomic_DNA"/>
</dbReference>
<reference evidence="3" key="1">
    <citation type="submission" date="2017-02" db="UniProtKB">
        <authorList>
            <consortium name="WormBaseParasite"/>
        </authorList>
    </citation>
    <scope>IDENTIFICATION</scope>
</reference>
<protein>
    <submittedName>
        <fullName evidence="1 3">Uncharacterized protein</fullName>
    </submittedName>
</protein>
<organism evidence="3">
    <name type="scientific">Anisakis simplex</name>
    <name type="common">Herring worm</name>
    <dbReference type="NCBI Taxonomy" id="6269"/>
    <lineage>
        <taxon>Eukaryota</taxon>
        <taxon>Metazoa</taxon>
        <taxon>Ecdysozoa</taxon>
        <taxon>Nematoda</taxon>
        <taxon>Chromadorea</taxon>
        <taxon>Rhabditida</taxon>
        <taxon>Spirurina</taxon>
        <taxon>Ascaridomorpha</taxon>
        <taxon>Ascaridoidea</taxon>
        <taxon>Anisakidae</taxon>
        <taxon>Anisakis</taxon>
        <taxon>Anisakis simplex complex</taxon>
    </lineage>
</organism>
<proteinExistence type="predicted"/>
<sequence>MTEVLASEITPLTGANPFRSEDNLAGSAMRTPSYLRVSCALNGYRQYRRLNTSGTPLRSPPSALPLSNVQRRLLIFNSPDSQRFIF</sequence>
<name>A0A0M3KI96_ANISI</name>
<dbReference type="WBParaSite" id="ASIM_0002071501-mRNA-1">
    <property type="protein sequence ID" value="ASIM_0002071501-mRNA-1"/>
    <property type="gene ID" value="ASIM_0002071501"/>
</dbReference>
<evidence type="ECO:0000313" key="1">
    <source>
        <dbReference type="EMBL" id="VDK74226.1"/>
    </source>
</evidence>
<evidence type="ECO:0000313" key="3">
    <source>
        <dbReference type="WBParaSite" id="ASIM_0002071501-mRNA-1"/>
    </source>
</evidence>